<sequence length="1042" mass="111885">MVLSGVLELFLLLLNSLLDLGTDLGNLDLSAENLALFSFKGGLSLVQSVLEFLLLDFQTADDLLHLVNRASSFSELVGEILDFLAQALVLTTESLNNLSEFLLGVLGLEEVGGGVAEITLSSIEFSGQVVGLLSPFVDDLVEALLLLLKSGGDSVGSLDINLSVIQISNKSGFGLLKGSDLGVGGIKSLLELVDLLGLTSLGILEFISLKESFSLEASLPLLDIGIGLGELSEDLVLSFDLLFERLLKLLSFVLVVLGLSSNGLTFACLLIGGTASLLELRGELRLQSGELADLRFGILELTNEVSVLGVKTSLERSEVLELTRLLISLRLKLGELELELLGELLVVELGRCFLVELSSEILSVMDGLSLVLLNLSLGLVELVKLVGEFSDGVSVLLAESSELVLVVHVGLFQISAELGEFSLTLLVDLNLGGGGSSLLVEFFTELFQLALEIGLGAVSLGALLLLQVVLQIVTLTSRFVDVLLSNLELSLDLSLLLVEISTSSLLTLKGILEVIKSLLKLGLDLVLVVTLVLFGLEVLHELAVDLLLVLLLLVELGNSLILLLHFVLERSDLVVLGLLLGLSLAERHLQILDLLLQSLDLGLNLLLGALNISGTVFVIGELVVELGELLGGVFLLRLKLCKSLFGIGELGLGGFQVGEEGSLLLDELGRGLLQFLAEFLFLGQGLLKSLNLVVDFLELLGFLSGLEHWLDLSVKLEPFPGTECAPGADVALDDEKSGTLLHTTLAFLESQVPSDLGLESSEDGGKFLVTDVFEMSKNSGLEEDLGETDTEHFLVEGSVVDEFGHDGLSTLLLVVIGLGLLGGKDSVTLDEVWMEGSVGESLSANSDSFQHSVASKLVENQSGVDHSALFLLVWNDATDEMWVSLVEHSHQVVEGLSVEHRDSHERSRLSLLLSTATSFLGLSGSLFLSGVVLPDLDKKVVELGSLHGRDNGVVEWILVLLKPVHAVVTDSSGVVPHGEVSFSLLSLWWLWLLEVWMLSKMLVDKLGGKSQVSSLWYDTLFIEHGDDTEWLKDNKYNMFSLL</sequence>
<protein>
    <submittedName>
        <fullName evidence="3">Uncharacterized protein</fullName>
    </submittedName>
</protein>
<dbReference type="AlphaFoldDB" id="A0A6A5HPM4"/>
<dbReference type="CTD" id="78773261"/>
<dbReference type="KEGG" id="crq:GCK72_001456"/>
<comment type="caution">
    <text evidence="3">The sequence shown here is derived from an EMBL/GenBank/DDBJ whole genome shotgun (WGS) entry which is preliminary data.</text>
</comment>
<proteinExistence type="predicted"/>
<reference evidence="3 4" key="1">
    <citation type="submission" date="2019-12" db="EMBL/GenBank/DDBJ databases">
        <title>Chromosome-level assembly of the Caenorhabditis remanei genome.</title>
        <authorList>
            <person name="Teterina A.A."/>
            <person name="Willis J.H."/>
            <person name="Phillips P.C."/>
        </authorList>
    </citation>
    <scope>NUCLEOTIDE SEQUENCE [LARGE SCALE GENOMIC DNA]</scope>
    <source>
        <strain evidence="3 4">PX506</strain>
        <tissue evidence="3">Whole organism</tissue>
    </source>
</reference>
<name>A0A6A5HPM4_CAERE</name>
<evidence type="ECO:0000256" key="1">
    <source>
        <dbReference type="SAM" id="Phobius"/>
    </source>
</evidence>
<feature type="transmembrane region" description="Helical" evidence="1">
    <location>
        <begin position="449"/>
        <end position="473"/>
    </location>
</feature>
<feature type="transmembrane region" description="Helical" evidence="1">
    <location>
        <begin position="249"/>
        <end position="272"/>
    </location>
</feature>
<evidence type="ECO:0000313" key="4">
    <source>
        <dbReference type="Proteomes" id="UP000483820"/>
    </source>
</evidence>
<accession>A0A6A5HPM4</accession>
<evidence type="ECO:0000313" key="3">
    <source>
        <dbReference type="EMBL" id="KAF1769639.1"/>
    </source>
</evidence>
<dbReference type="RefSeq" id="XP_053591621.1">
    <property type="nucleotide sequence ID" value="XM_053722976.1"/>
</dbReference>
<organism evidence="3 4">
    <name type="scientific">Caenorhabditis remanei</name>
    <name type="common">Caenorhabditis vulgaris</name>
    <dbReference type="NCBI Taxonomy" id="31234"/>
    <lineage>
        <taxon>Eukaryota</taxon>
        <taxon>Metazoa</taxon>
        <taxon>Ecdysozoa</taxon>
        <taxon>Nematoda</taxon>
        <taxon>Chromadorea</taxon>
        <taxon>Rhabditida</taxon>
        <taxon>Rhabditina</taxon>
        <taxon>Rhabditomorpha</taxon>
        <taxon>Rhabditoidea</taxon>
        <taxon>Rhabditidae</taxon>
        <taxon>Peloderinae</taxon>
        <taxon>Caenorhabditis</taxon>
    </lineage>
</organism>
<evidence type="ECO:0000256" key="2">
    <source>
        <dbReference type="SAM" id="SignalP"/>
    </source>
</evidence>
<dbReference type="Proteomes" id="UP000483820">
    <property type="component" value="Chromosome I"/>
</dbReference>
<feature type="transmembrane region" description="Helical" evidence="1">
    <location>
        <begin position="546"/>
        <end position="566"/>
    </location>
</feature>
<keyword evidence="1" id="KW-0812">Transmembrane</keyword>
<feature type="transmembrane region" description="Helical" evidence="1">
    <location>
        <begin position="521"/>
        <end position="540"/>
    </location>
</feature>
<feature type="signal peptide" evidence="2">
    <location>
        <begin position="1"/>
        <end position="21"/>
    </location>
</feature>
<dbReference type="EMBL" id="WUAV01000001">
    <property type="protein sequence ID" value="KAF1769639.1"/>
    <property type="molecule type" value="Genomic_DNA"/>
</dbReference>
<dbReference type="GeneID" id="78773261"/>
<feature type="chain" id="PRO_5025690548" evidence="2">
    <location>
        <begin position="22"/>
        <end position="1042"/>
    </location>
</feature>
<keyword evidence="1" id="KW-1133">Transmembrane helix</keyword>
<keyword evidence="1" id="KW-0472">Membrane</keyword>
<gene>
    <name evidence="3" type="ORF">GCK72_001456</name>
</gene>
<keyword evidence="2" id="KW-0732">Signal</keyword>